<feature type="region of interest" description="Disordered" evidence="2">
    <location>
        <begin position="62"/>
        <end position="95"/>
    </location>
</feature>
<dbReference type="EMBL" id="CAFBMR010000048">
    <property type="protein sequence ID" value="CAB4917461.1"/>
    <property type="molecule type" value="Genomic_DNA"/>
</dbReference>
<dbReference type="Gene3D" id="3.60.21.10">
    <property type="match status" value="1"/>
</dbReference>
<keyword evidence="3" id="KW-0472">Membrane</keyword>
<evidence type="ECO:0000256" key="1">
    <source>
        <dbReference type="ARBA" id="ARBA00005662"/>
    </source>
</evidence>
<protein>
    <submittedName>
        <fullName evidence="5">Unannotated protein</fullName>
    </submittedName>
</protein>
<evidence type="ECO:0000256" key="2">
    <source>
        <dbReference type="SAM" id="MobiDB-lite"/>
    </source>
</evidence>
<feature type="domain" description="Capsule synthesis protein CapA" evidence="4">
    <location>
        <begin position="100"/>
        <end position="342"/>
    </location>
</feature>
<accession>A0A6J7H902</accession>
<evidence type="ECO:0000313" key="5">
    <source>
        <dbReference type="EMBL" id="CAB4917461.1"/>
    </source>
</evidence>
<feature type="transmembrane region" description="Helical" evidence="3">
    <location>
        <begin position="16"/>
        <end position="37"/>
    </location>
</feature>
<dbReference type="PANTHER" id="PTHR33393">
    <property type="entry name" value="POLYGLUTAMINE SYNTHESIS ACCESSORY PROTEIN RV0574C-RELATED"/>
    <property type="match status" value="1"/>
</dbReference>
<comment type="similarity">
    <text evidence="1">Belongs to the CapA family.</text>
</comment>
<evidence type="ECO:0000256" key="3">
    <source>
        <dbReference type="SAM" id="Phobius"/>
    </source>
</evidence>
<proteinExistence type="inferred from homology"/>
<evidence type="ECO:0000259" key="4">
    <source>
        <dbReference type="SMART" id="SM00854"/>
    </source>
</evidence>
<dbReference type="InterPro" id="IPR029052">
    <property type="entry name" value="Metallo-depent_PP-like"/>
</dbReference>
<dbReference type="PANTHER" id="PTHR33393:SF13">
    <property type="entry name" value="PGA BIOSYNTHESIS PROTEIN CAPA"/>
    <property type="match status" value="1"/>
</dbReference>
<sequence>MVKGSHSKGKPKQPPVLRWALAGMGVFAAGVVTAMYLPGGAAPAISASSPTPLLDVGTVARESTPAPRSVDQVSATPVVSSSKVPSEVSSPSVPPDTRITIMGVGDILVHKEIWAEAQQDANYDGSDFTQMLAGVAPRISAADLGVCHMEYPFAPPEGPVSYWPALPAAPWSLATGVAKTGFDTCSTVSNHIQDKGLNGITQLLDALDMNGIAHAGSARSEEESQVITMLNVKGVTIAHLAYSWGLYDNGDSWSVNRNDADRIIADAQRAREEGAKIVIVSLHDGEENIAQPDESQLSITQALADAGTVDLVLGHHTHCVQPVEKIGDMWVAFGHGNLLTAQSRKKPRTADGLITQWTFQADSSGRWRVVDAAGIPIFNEDYPFRLIDLSALGGVRNQTEEDSWERTMAAVMSMGADKDGFHLLSS</sequence>
<name>A0A6J7H902_9ZZZZ</name>
<keyword evidence="3" id="KW-0812">Transmembrane</keyword>
<gene>
    <name evidence="5" type="ORF">UFOPK3610_01209</name>
</gene>
<dbReference type="AlphaFoldDB" id="A0A6J7H902"/>
<dbReference type="InterPro" id="IPR052169">
    <property type="entry name" value="CW_Biosynth-Accessory"/>
</dbReference>
<feature type="compositionally biased region" description="Low complexity" evidence="2">
    <location>
        <begin position="73"/>
        <end position="91"/>
    </location>
</feature>
<organism evidence="5">
    <name type="scientific">freshwater metagenome</name>
    <dbReference type="NCBI Taxonomy" id="449393"/>
    <lineage>
        <taxon>unclassified sequences</taxon>
        <taxon>metagenomes</taxon>
        <taxon>ecological metagenomes</taxon>
    </lineage>
</organism>
<dbReference type="Pfam" id="PF09587">
    <property type="entry name" value="PGA_cap"/>
    <property type="match status" value="1"/>
</dbReference>
<dbReference type="SUPFAM" id="SSF56300">
    <property type="entry name" value="Metallo-dependent phosphatases"/>
    <property type="match status" value="1"/>
</dbReference>
<reference evidence="5" key="1">
    <citation type="submission" date="2020-05" db="EMBL/GenBank/DDBJ databases">
        <authorList>
            <person name="Chiriac C."/>
            <person name="Salcher M."/>
            <person name="Ghai R."/>
            <person name="Kavagutti S V."/>
        </authorList>
    </citation>
    <scope>NUCLEOTIDE SEQUENCE</scope>
</reference>
<keyword evidence="3" id="KW-1133">Transmembrane helix</keyword>
<dbReference type="InterPro" id="IPR019079">
    <property type="entry name" value="Capsule_synth_CapA"/>
</dbReference>
<dbReference type="SMART" id="SM00854">
    <property type="entry name" value="PGA_cap"/>
    <property type="match status" value="1"/>
</dbReference>